<keyword evidence="3" id="KW-1185">Reference proteome</keyword>
<evidence type="ECO:0000256" key="1">
    <source>
        <dbReference type="SAM" id="Phobius"/>
    </source>
</evidence>
<dbReference type="AlphaFoldDB" id="A0A369VUN7"/>
<dbReference type="PANTHER" id="PTHR35519">
    <property type="entry name" value="MEMBRANE PROTEINS"/>
    <property type="match status" value="1"/>
</dbReference>
<dbReference type="OrthoDB" id="513552at2"/>
<organism evidence="2 3">
    <name type="scientific">Sphingomonas aracearum</name>
    <dbReference type="NCBI Taxonomy" id="2283317"/>
    <lineage>
        <taxon>Bacteria</taxon>
        <taxon>Pseudomonadati</taxon>
        <taxon>Pseudomonadota</taxon>
        <taxon>Alphaproteobacteria</taxon>
        <taxon>Sphingomonadales</taxon>
        <taxon>Sphingomonadaceae</taxon>
        <taxon>Sphingomonas</taxon>
    </lineage>
</organism>
<keyword evidence="1" id="KW-0812">Transmembrane</keyword>
<protein>
    <submittedName>
        <fullName evidence="2">DUF4112 domain-containing protein</fullName>
    </submittedName>
</protein>
<comment type="caution">
    <text evidence="2">The sequence shown here is derived from an EMBL/GenBank/DDBJ whole genome shotgun (WGS) entry which is preliminary data.</text>
</comment>
<gene>
    <name evidence="2" type="ORF">DVW87_08320</name>
</gene>
<dbReference type="InterPro" id="IPR025187">
    <property type="entry name" value="DUF4112"/>
</dbReference>
<sequence length="145" mass="15895">MANTTRIPDDLLSKMGGKLPLGRDAAAVRARVEAMERVLEGLFTVPGTQRKFGLDVILDFIPVGGTTVAAAMGAWLAWEARNLGMSKVQIARMFGNVGVDFALGLIPFVGAVPDFFFRSNTRNVRIIKRYLDKHHPATATIDPRR</sequence>
<dbReference type="Pfam" id="PF13430">
    <property type="entry name" value="DUF4112"/>
    <property type="match status" value="1"/>
</dbReference>
<feature type="transmembrane region" description="Helical" evidence="1">
    <location>
        <begin position="98"/>
        <end position="117"/>
    </location>
</feature>
<name>A0A369VUN7_9SPHN</name>
<dbReference type="RefSeq" id="WP_114687338.1">
    <property type="nucleotide sequence ID" value="NZ_QQNB01000002.1"/>
</dbReference>
<dbReference type="EMBL" id="QQNB01000002">
    <property type="protein sequence ID" value="RDE05267.1"/>
    <property type="molecule type" value="Genomic_DNA"/>
</dbReference>
<proteinExistence type="predicted"/>
<evidence type="ECO:0000313" key="3">
    <source>
        <dbReference type="Proteomes" id="UP000253918"/>
    </source>
</evidence>
<keyword evidence="1" id="KW-0472">Membrane</keyword>
<keyword evidence="1" id="KW-1133">Transmembrane helix</keyword>
<reference evidence="2 3" key="1">
    <citation type="submission" date="2018-07" db="EMBL/GenBank/DDBJ databases">
        <title>a novel species of Sphingomonas isolated from the rhizosphere soil of Araceae plant.</title>
        <authorList>
            <person name="Zhiyong W."/>
            <person name="Qinglan Z."/>
            <person name="Zhiwei F."/>
            <person name="Ding X."/>
            <person name="Gejiao W."/>
            <person name="Shixue Z."/>
        </authorList>
    </citation>
    <scope>NUCLEOTIDE SEQUENCE [LARGE SCALE GENOMIC DNA]</scope>
    <source>
        <strain evidence="2 3">WZY 27</strain>
    </source>
</reference>
<feature type="transmembrane region" description="Helical" evidence="1">
    <location>
        <begin position="56"/>
        <end position="78"/>
    </location>
</feature>
<dbReference type="PANTHER" id="PTHR35519:SF2">
    <property type="entry name" value="PH DOMAIN PROTEIN"/>
    <property type="match status" value="1"/>
</dbReference>
<evidence type="ECO:0000313" key="2">
    <source>
        <dbReference type="EMBL" id="RDE05267.1"/>
    </source>
</evidence>
<accession>A0A369VUN7</accession>
<dbReference type="Proteomes" id="UP000253918">
    <property type="component" value="Unassembled WGS sequence"/>
</dbReference>